<protein>
    <submittedName>
        <fullName evidence="1">Uncharacterized protein</fullName>
    </submittedName>
</protein>
<keyword evidence="2" id="KW-1185">Reference proteome</keyword>
<sequence>MRDVLALMGIPIPYGFEGTPGSQTIAISSRSITTNSRQILDFFGWNSITFARQGVVFNWLLEHWRLEWSESRGYARASESHFPLDDREVAEAKAVWDSLKCFVNGQPDTKSIMELFIIE</sequence>
<dbReference type="Proteomes" id="UP001498398">
    <property type="component" value="Unassembled WGS sequence"/>
</dbReference>
<gene>
    <name evidence="1" type="ORF">VKT23_017663</name>
</gene>
<organism evidence="1 2">
    <name type="scientific">Marasmiellus scandens</name>
    <dbReference type="NCBI Taxonomy" id="2682957"/>
    <lineage>
        <taxon>Eukaryota</taxon>
        <taxon>Fungi</taxon>
        <taxon>Dikarya</taxon>
        <taxon>Basidiomycota</taxon>
        <taxon>Agaricomycotina</taxon>
        <taxon>Agaricomycetes</taxon>
        <taxon>Agaricomycetidae</taxon>
        <taxon>Agaricales</taxon>
        <taxon>Marasmiineae</taxon>
        <taxon>Omphalotaceae</taxon>
        <taxon>Marasmiellus</taxon>
    </lineage>
</organism>
<accession>A0ABR1IRL8</accession>
<proteinExistence type="predicted"/>
<reference evidence="1 2" key="1">
    <citation type="submission" date="2024-01" db="EMBL/GenBank/DDBJ databases">
        <title>A draft genome for the cacao thread blight pathogen Marasmiellus scandens.</title>
        <authorList>
            <person name="Baruah I.K."/>
            <person name="Leung J."/>
            <person name="Bukari Y."/>
            <person name="Amoako-Attah I."/>
            <person name="Meinhardt L.W."/>
            <person name="Bailey B.A."/>
            <person name="Cohen S.P."/>
        </authorList>
    </citation>
    <scope>NUCLEOTIDE SEQUENCE [LARGE SCALE GENOMIC DNA]</scope>
    <source>
        <strain evidence="1 2">GH-19</strain>
    </source>
</reference>
<evidence type="ECO:0000313" key="2">
    <source>
        <dbReference type="Proteomes" id="UP001498398"/>
    </source>
</evidence>
<comment type="caution">
    <text evidence="1">The sequence shown here is derived from an EMBL/GenBank/DDBJ whole genome shotgun (WGS) entry which is preliminary data.</text>
</comment>
<name>A0ABR1IRL8_9AGAR</name>
<evidence type="ECO:0000313" key="1">
    <source>
        <dbReference type="EMBL" id="KAK7439173.1"/>
    </source>
</evidence>
<dbReference type="EMBL" id="JBANRG010000074">
    <property type="protein sequence ID" value="KAK7439173.1"/>
    <property type="molecule type" value="Genomic_DNA"/>
</dbReference>